<dbReference type="SUPFAM" id="SSF50486">
    <property type="entry name" value="FMT C-terminal domain-like"/>
    <property type="match status" value="1"/>
</dbReference>
<dbReference type="GO" id="GO:0003905">
    <property type="term" value="F:alkylbase DNA N-glycosylase activity"/>
    <property type="evidence" value="ECO:0007669"/>
    <property type="project" value="InterPro"/>
</dbReference>
<keyword evidence="7" id="KW-1185">Reference proteome</keyword>
<dbReference type="RefSeq" id="WP_179913213.1">
    <property type="nucleotide sequence ID" value="NZ_JACBYE010000017.1"/>
</dbReference>
<dbReference type="InterPro" id="IPR011034">
    <property type="entry name" value="Formyl_transferase-like_C_sf"/>
</dbReference>
<name>A0A853ESZ1_9MICO</name>
<dbReference type="PANTHER" id="PTHR10429">
    <property type="entry name" value="DNA-3-METHYLADENINE GLYCOSYLASE"/>
    <property type="match status" value="1"/>
</dbReference>
<accession>A0A853ESZ1</accession>
<keyword evidence="3 5" id="KW-0378">Hydrolase</keyword>
<evidence type="ECO:0000313" key="7">
    <source>
        <dbReference type="Proteomes" id="UP000561011"/>
    </source>
</evidence>
<protein>
    <recommendedName>
        <fullName evidence="5">Putative 3-methyladenine DNA glycosylase</fullName>
        <ecNumber evidence="5">3.2.2.-</ecNumber>
    </recommendedName>
</protein>
<dbReference type="NCBIfam" id="TIGR00567">
    <property type="entry name" value="3mg"/>
    <property type="match status" value="1"/>
</dbReference>
<dbReference type="EMBL" id="JACBYE010000017">
    <property type="protein sequence ID" value="NYS93590.1"/>
    <property type="molecule type" value="Genomic_DNA"/>
</dbReference>
<dbReference type="GO" id="GO:0003677">
    <property type="term" value="F:DNA binding"/>
    <property type="evidence" value="ECO:0007669"/>
    <property type="project" value="InterPro"/>
</dbReference>
<dbReference type="GO" id="GO:0006284">
    <property type="term" value="P:base-excision repair"/>
    <property type="evidence" value="ECO:0007669"/>
    <property type="project" value="InterPro"/>
</dbReference>
<evidence type="ECO:0000256" key="2">
    <source>
        <dbReference type="ARBA" id="ARBA00022763"/>
    </source>
</evidence>
<evidence type="ECO:0000256" key="5">
    <source>
        <dbReference type="HAMAP-Rule" id="MF_00527"/>
    </source>
</evidence>
<evidence type="ECO:0000256" key="4">
    <source>
        <dbReference type="ARBA" id="ARBA00023204"/>
    </source>
</evidence>
<dbReference type="AlphaFoldDB" id="A0A853ESZ1"/>
<dbReference type="InterPro" id="IPR003180">
    <property type="entry name" value="MPG"/>
</dbReference>
<dbReference type="Gene3D" id="3.10.300.10">
    <property type="entry name" value="Methylpurine-DNA glycosylase (MPG)"/>
    <property type="match status" value="1"/>
</dbReference>
<dbReference type="NCBIfam" id="NF002003">
    <property type="entry name" value="PRK00802.1-3"/>
    <property type="match status" value="1"/>
</dbReference>
<dbReference type="EC" id="3.2.2.-" evidence="5"/>
<comment type="caution">
    <text evidence="6">The sequence shown here is derived from an EMBL/GenBank/DDBJ whole genome shotgun (WGS) entry which is preliminary data.</text>
</comment>
<dbReference type="PANTHER" id="PTHR10429:SF0">
    <property type="entry name" value="DNA-3-METHYLADENINE GLYCOSYLASE"/>
    <property type="match status" value="1"/>
</dbReference>
<gene>
    <name evidence="6" type="ORF">HZZ10_08650</name>
</gene>
<evidence type="ECO:0000256" key="3">
    <source>
        <dbReference type="ARBA" id="ARBA00022801"/>
    </source>
</evidence>
<dbReference type="HAMAP" id="MF_00527">
    <property type="entry name" value="3MGH"/>
    <property type="match status" value="1"/>
</dbReference>
<keyword evidence="4 5" id="KW-0234">DNA repair</keyword>
<keyword evidence="6" id="KW-0326">Glycosidase</keyword>
<organism evidence="6 7">
    <name type="scientific">Sanguibacter inulinus</name>
    <dbReference type="NCBI Taxonomy" id="60922"/>
    <lineage>
        <taxon>Bacteria</taxon>
        <taxon>Bacillati</taxon>
        <taxon>Actinomycetota</taxon>
        <taxon>Actinomycetes</taxon>
        <taxon>Micrococcales</taxon>
        <taxon>Sanguibacteraceae</taxon>
        <taxon>Sanguibacter</taxon>
    </lineage>
</organism>
<comment type="similarity">
    <text evidence="1 5">Belongs to the DNA glycosylase MPG family.</text>
</comment>
<evidence type="ECO:0000313" key="6">
    <source>
        <dbReference type="EMBL" id="NYS93590.1"/>
    </source>
</evidence>
<dbReference type="InterPro" id="IPR036995">
    <property type="entry name" value="MPG_sf"/>
</dbReference>
<sequence length="229" mass="23701">MSAAVSPAQHEPDLAWFARPVLDVAADLLGAHLTHSAPEGSVTLRLTEVEAYGGLDDPGSHAARGVTLRNRSMALPGGHLYAYRHLGLHTCLNVVAGPEGSPSAVLLRGAEVIDGEPLALARRTERGVAKTARDLARGPARLAVALGVGVDHDGVDLLERGGCLTLAVCGSQPTGVPADASVDLPGAVMRGPRVGVSGLGGDGELFPWRLWLAGEPTVSAYRAVSPRRR</sequence>
<dbReference type="Proteomes" id="UP000561011">
    <property type="component" value="Unassembled WGS sequence"/>
</dbReference>
<proteinExistence type="inferred from homology"/>
<dbReference type="CDD" id="cd00540">
    <property type="entry name" value="AAG"/>
    <property type="match status" value="1"/>
</dbReference>
<keyword evidence="2 5" id="KW-0227">DNA damage</keyword>
<reference evidence="6 7" key="1">
    <citation type="submission" date="2020-07" db="EMBL/GenBank/DDBJ databases">
        <title>MOT database genomes.</title>
        <authorList>
            <person name="Joseph S."/>
            <person name="Aduse-Opoku J."/>
            <person name="Hashim A."/>
            <person name="Wade W."/>
            <person name="Curtis M."/>
        </authorList>
    </citation>
    <scope>NUCLEOTIDE SEQUENCE [LARGE SCALE GENOMIC DNA]</scope>
    <source>
        <strain evidence="6 7">DSM 100099</strain>
    </source>
</reference>
<evidence type="ECO:0000256" key="1">
    <source>
        <dbReference type="ARBA" id="ARBA00009232"/>
    </source>
</evidence>
<dbReference type="Pfam" id="PF02245">
    <property type="entry name" value="Pur_DNA_glyco"/>
    <property type="match status" value="1"/>
</dbReference>